<organism evidence="1 2">
    <name type="scientific">Holotrichia oblita</name>
    <name type="common">Chafer beetle</name>
    <dbReference type="NCBI Taxonomy" id="644536"/>
    <lineage>
        <taxon>Eukaryota</taxon>
        <taxon>Metazoa</taxon>
        <taxon>Ecdysozoa</taxon>
        <taxon>Arthropoda</taxon>
        <taxon>Hexapoda</taxon>
        <taxon>Insecta</taxon>
        <taxon>Pterygota</taxon>
        <taxon>Neoptera</taxon>
        <taxon>Endopterygota</taxon>
        <taxon>Coleoptera</taxon>
        <taxon>Polyphaga</taxon>
        <taxon>Scarabaeiformia</taxon>
        <taxon>Scarabaeidae</taxon>
        <taxon>Melolonthinae</taxon>
        <taxon>Holotrichia</taxon>
    </lineage>
</organism>
<evidence type="ECO:0000313" key="2">
    <source>
        <dbReference type="Proteomes" id="UP001056778"/>
    </source>
</evidence>
<dbReference type="Proteomes" id="UP001056778">
    <property type="component" value="Chromosome 7"/>
</dbReference>
<accession>A0ACB9ST00</accession>
<protein>
    <submittedName>
        <fullName evidence="1">Sodium/chloride dependent transporter</fullName>
    </submittedName>
</protein>
<reference evidence="1" key="1">
    <citation type="submission" date="2022-04" db="EMBL/GenBank/DDBJ databases">
        <title>Chromosome-scale genome assembly of Holotrichia oblita Faldermann.</title>
        <authorList>
            <person name="Rongchong L."/>
        </authorList>
    </citation>
    <scope>NUCLEOTIDE SEQUENCE</scope>
    <source>
        <strain evidence="1">81SQS9</strain>
    </source>
</reference>
<evidence type="ECO:0000313" key="1">
    <source>
        <dbReference type="EMBL" id="KAI4458350.1"/>
    </source>
</evidence>
<keyword evidence="2" id="KW-1185">Reference proteome</keyword>
<proteinExistence type="predicted"/>
<gene>
    <name evidence="1" type="ORF">MML48_7g00014508</name>
</gene>
<name>A0ACB9ST00_HOLOL</name>
<sequence>MSSNEDQLDSDLIDFDIGSPDIPIGPLSATVQLEDSDNLLDSELPVLEQKLQTAKDIRVTKCANITVDVEDILISLDDDVTPTSVFIGHLPLQRSNSEILLDLCPRMDEEKLCRSVSCDNLEALVVLKELDAVLNASLTDHYGGDVLDGPCLNSEDNDDDSIDVIAIQECLMDLDNYLEEFDISDDCIKDTEGDGVQNDKDVVSGCRKTEINVSIVKIYCCLVLVFTNEEHSLEARSIHAPSTSRGFTAAADTSFAITARKPPRRSKSANFPSAGNRPRIGHALLKNHPAKHSTIAVVKQRTRSDIPLQSFTGETPGNASYSYTPGANIDRISLQNVAGNIPPTQTIVSLAAHATNEGDHPLSQDMDSKEDSRSSWLRSSMRRLRHFRLPSTQNNEIPEVAASINTENVEEPEQIAAPSSVSVQNSVRPVSAPSRLPDCSDTREPSVEFRNVVSNVPTGRPRSNSTSSRTRRHTSLSSSESSLASSADTSPTCTPSPTVVRSNQEQVPANNNNNRVQCERNRNNEIPDAESPLGQWPHSLSSMLACLSCSLGLFNICRFGMLSIHFGANFIFQFFFLSLFVGLPLFTLQLCLGQQLGAGVVDMWRISPLFQGVGVSLLVSQALIGLYSITGVSWMFVYFRDSFITKMDKYRWAEAFNPYRKVSDQFVNISHKLSDTLPDYLSGVVYQRTNLVYGNVYGTIKFQPAFNLAVVWMIVFVSLSKGLRSYGKVIYVFILLPVFATFILCAKLLGMMPPEYVNVIFPETSWSEFFTNPKSWIAACQEVFLTWGVLSAAVMQIASHNKNKHLLQRDSSLIAVITFAVLTLVAFLANTCVQILHSYGYTYRPNSFEKLSTYTFMRSIKDPLPPNLATTPVRYMVHNSYILGEKVVRPGMDHTSESGYQVLRLATELVPATFALLGSERISPFWAVLFYFILILFGIAQQLAIWHCVITGIMAIRAKVLKSWETTITFFSCACGFILGLPMTTELGIYVVYFLDVTVGGLWWLILVILLQIVAVFMVRGRPYSGDTVVTAMFKATTQSCLLNWAPALLSFTWNVVLPVVLMVFCVTFFKNGNFRELFIWHHAPSLDYWPLWARQIGSMIQLLPVLCIPLVAVIQSYRYLNNGPSDILERIQLLYRPPLGEHMDDLGVQEAATTTTTNNASATVSSIPPEDPPPKYTPPPSYTTATGARIAKLLRQSIRRSVRRIANALGESSSSRQRANAQQSSEVLPPPPPPDYNAVLVEMNQSTTSSQNANDSVDHVVISVTNSSNVSNNQGGGSSLNGDTTYSRGLTAAHVANILRNSFRSTARAANTLRRSINDNHGSLSAENLVDSAAPIGETSLVLEHLSNSDDLNENKPANTEFLSVI</sequence>
<dbReference type="EMBL" id="CM043021">
    <property type="protein sequence ID" value="KAI4458350.1"/>
    <property type="molecule type" value="Genomic_DNA"/>
</dbReference>
<comment type="caution">
    <text evidence="1">The sequence shown here is derived from an EMBL/GenBank/DDBJ whole genome shotgun (WGS) entry which is preliminary data.</text>
</comment>